<evidence type="ECO:0000313" key="2">
    <source>
        <dbReference type="EMBL" id="GAA4322518.1"/>
    </source>
</evidence>
<reference evidence="3" key="1">
    <citation type="journal article" date="2019" name="Int. J. Syst. Evol. Microbiol.">
        <title>The Global Catalogue of Microorganisms (GCM) 10K type strain sequencing project: providing services to taxonomists for standard genome sequencing and annotation.</title>
        <authorList>
            <consortium name="The Broad Institute Genomics Platform"/>
            <consortium name="The Broad Institute Genome Sequencing Center for Infectious Disease"/>
            <person name="Wu L."/>
            <person name="Ma J."/>
        </authorList>
    </citation>
    <scope>NUCLEOTIDE SEQUENCE [LARGE SCALE GENOMIC DNA]</scope>
    <source>
        <strain evidence="3">JCM 17666</strain>
    </source>
</reference>
<keyword evidence="1" id="KW-1133">Transmembrane helix</keyword>
<feature type="transmembrane region" description="Helical" evidence="1">
    <location>
        <begin position="35"/>
        <end position="56"/>
    </location>
</feature>
<protein>
    <recommendedName>
        <fullName evidence="4">Cardiolipin synthase N-terminal domain-containing protein</fullName>
    </recommendedName>
</protein>
<dbReference type="Proteomes" id="UP001501671">
    <property type="component" value="Unassembled WGS sequence"/>
</dbReference>
<comment type="caution">
    <text evidence="2">The sequence shown here is derived from an EMBL/GenBank/DDBJ whole genome shotgun (WGS) entry which is preliminary data.</text>
</comment>
<keyword evidence="1" id="KW-0472">Membrane</keyword>
<organism evidence="2 3">
    <name type="scientific">Pigmentiphaga soli</name>
    <dbReference type="NCBI Taxonomy" id="1007095"/>
    <lineage>
        <taxon>Bacteria</taxon>
        <taxon>Pseudomonadati</taxon>
        <taxon>Pseudomonadota</taxon>
        <taxon>Betaproteobacteria</taxon>
        <taxon>Burkholderiales</taxon>
        <taxon>Alcaligenaceae</taxon>
        <taxon>Pigmentiphaga</taxon>
    </lineage>
</organism>
<gene>
    <name evidence="2" type="ORF">GCM10023144_02550</name>
</gene>
<name>A0ABP8GDT7_9BURK</name>
<feature type="transmembrane region" description="Helical" evidence="1">
    <location>
        <begin position="6"/>
        <end position="26"/>
    </location>
</feature>
<keyword evidence="1" id="KW-0812">Transmembrane</keyword>
<keyword evidence="3" id="KW-1185">Reference proteome</keyword>
<dbReference type="EMBL" id="BAABFO010000001">
    <property type="protein sequence ID" value="GAA4322518.1"/>
    <property type="molecule type" value="Genomic_DNA"/>
</dbReference>
<proteinExistence type="predicted"/>
<evidence type="ECO:0008006" key="4">
    <source>
        <dbReference type="Google" id="ProtNLM"/>
    </source>
</evidence>
<dbReference type="RefSeq" id="WP_345245515.1">
    <property type="nucleotide sequence ID" value="NZ_BAABFO010000001.1"/>
</dbReference>
<evidence type="ECO:0000256" key="1">
    <source>
        <dbReference type="SAM" id="Phobius"/>
    </source>
</evidence>
<accession>A0ABP8GDT7</accession>
<evidence type="ECO:0000313" key="3">
    <source>
        <dbReference type="Proteomes" id="UP001501671"/>
    </source>
</evidence>
<sequence length="57" mass="6528">MPAQQITHLVIVGIVFVIAVTLFAVIMRKSGQRRWWVYLLLFLLAPLAGQVLMAMFR</sequence>